<dbReference type="EMBL" id="AAQH01000003">
    <property type="protein sequence ID" value="EAT13078.1"/>
    <property type="molecule type" value="Genomic_DNA"/>
</dbReference>
<keyword evidence="1" id="KW-1133">Transmembrane helix</keyword>
<feature type="transmembrane region" description="Helical" evidence="1">
    <location>
        <begin position="50"/>
        <end position="74"/>
    </location>
</feature>
<gene>
    <name evidence="2" type="ORF">RED65_15317</name>
</gene>
<proteinExistence type="predicted"/>
<comment type="caution">
    <text evidence="2">The sequence shown here is derived from an EMBL/GenBank/DDBJ whole genome shotgun (WGS) entry which is preliminary data.</text>
</comment>
<dbReference type="OrthoDB" id="6196761at2"/>
<reference evidence="2 3" key="1">
    <citation type="submission" date="2006-03" db="EMBL/GenBank/DDBJ databases">
        <authorList>
            <person name="Pinhassi J."/>
            <person name="Pedros-Alio C."/>
            <person name="Ferriera S."/>
            <person name="Johnson J."/>
            <person name="Kravitz S."/>
            <person name="Halpern A."/>
            <person name="Remington K."/>
            <person name="Beeson K."/>
            <person name="Tran B."/>
            <person name="Rogers Y.-H."/>
            <person name="Friedman R."/>
            <person name="Venter J.C."/>
        </authorList>
    </citation>
    <scope>NUCLEOTIDE SEQUENCE [LARGE SCALE GENOMIC DNA]</scope>
    <source>
        <strain evidence="2 3">RED65</strain>
    </source>
</reference>
<feature type="transmembrane region" description="Helical" evidence="1">
    <location>
        <begin position="20"/>
        <end position="38"/>
    </location>
</feature>
<dbReference type="AlphaFoldDB" id="Q1N3Y7"/>
<evidence type="ECO:0000313" key="3">
    <source>
        <dbReference type="Proteomes" id="UP000004263"/>
    </source>
</evidence>
<keyword evidence="1" id="KW-0472">Membrane</keyword>
<accession>Q1N3Y7</accession>
<evidence type="ECO:0000313" key="2">
    <source>
        <dbReference type="EMBL" id="EAT13078.1"/>
    </source>
</evidence>
<name>Q1N3Y7_9GAMM</name>
<evidence type="ECO:0000256" key="1">
    <source>
        <dbReference type="SAM" id="Phobius"/>
    </source>
</evidence>
<evidence type="ECO:0008006" key="4">
    <source>
        <dbReference type="Google" id="ProtNLM"/>
    </source>
</evidence>
<dbReference type="InterPro" id="IPR021813">
    <property type="entry name" value="DUF3392"/>
</dbReference>
<dbReference type="Pfam" id="PF11872">
    <property type="entry name" value="DUF3392"/>
    <property type="match status" value="1"/>
</dbReference>
<keyword evidence="3" id="KW-1185">Reference proteome</keyword>
<dbReference type="HOGENOM" id="CLU_147302_1_0_6"/>
<sequence>MNMDSLLIDASQWLRPYSSNMAVAFVATLLVIYGDTINRTLRVIVKPYPMALRVGAFILLCTLGYGAITVWGSGQVAQLMYKIPDVYFALVVVLSFIILGILAERYQK</sequence>
<organism evidence="2 3">
    <name type="scientific">Bermanella marisrubri</name>
    <dbReference type="NCBI Taxonomy" id="207949"/>
    <lineage>
        <taxon>Bacteria</taxon>
        <taxon>Pseudomonadati</taxon>
        <taxon>Pseudomonadota</taxon>
        <taxon>Gammaproteobacteria</taxon>
        <taxon>Oceanospirillales</taxon>
        <taxon>Oceanospirillaceae</taxon>
        <taxon>Bermanella</taxon>
    </lineage>
</organism>
<feature type="transmembrane region" description="Helical" evidence="1">
    <location>
        <begin position="86"/>
        <end position="103"/>
    </location>
</feature>
<keyword evidence="1" id="KW-0812">Transmembrane</keyword>
<dbReference type="Proteomes" id="UP000004263">
    <property type="component" value="Unassembled WGS sequence"/>
</dbReference>
<protein>
    <recommendedName>
        <fullName evidence="4">DUF3392 domain-containing protein</fullName>
    </recommendedName>
</protein>